<comment type="caution">
    <text evidence="2">The sequence shown here is derived from an EMBL/GenBank/DDBJ whole genome shotgun (WGS) entry which is preliminary data.</text>
</comment>
<gene>
    <name evidence="2" type="ORF">RJT34_31911</name>
</gene>
<protein>
    <submittedName>
        <fullName evidence="2">Uncharacterized protein</fullName>
    </submittedName>
</protein>
<feature type="compositionally biased region" description="Basic and acidic residues" evidence="1">
    <location>
        <begin position="46"/>
        <end position="70"/>
    </location>
</feature>
<accession>A0AAN9EWE5</accession>
<evidence type="ECO:0000313" key="2">
    <source>
        <dbReference type="EMBL" id="KAK7264304.1"/>
    </source>
</evidence>
<keyword evidence="3" id="KW-1185">Reference proteome</keyword>
<sequence>MTPDIDGGTQVVGSKRNRVDMLVMHLSLRKLLLGLISSSHSCQRRNIREDQERENGCIQRERERKRARED</sequence>
<organism evidence="2 3">
    <name type="scientific">Clitoria ternatea</name>
    <name type="common">Butterfly pea</name>
    <dbReference type="NCBI Taxonomy" id="43366"/>
    <lineage>
        <taxon>Eukaryota</taxon>
        <taxon>Viridiplantae</taxon>
        <taxon>Streptophyta</taxon>
        <taxon>Embryophyta</taxon>
        <taxon>Tracheophyta</taxon>
        <taxon>Spermatophyta</taxon>
        <taxon>Magnoliopsida</taxon>
        <taxon>eudicotyledons</taxon>
        <taxon>Gunneridae</taxon>
        <taxon>Pentapetalae</taxon>
        <taxon>rosids</taxon>
        <taxon>fabids</taxon>
        <taxon>Fabales</taxon>
        <taxon>Fabaceae</taxon>
        <taxon>Papilionoideae</taxon>
        <taxon>50 kb inversion clade</taxon>
        <taxon>NPAAA clade</taxon>
        <taxon>indigoferoid/millettioid clade</taxon>
        <taxon>Phaseoleae</taxon>
        <taxon>Clitoria</taxon>
    </lineage>
</organism>
<dbReference type="AlphaFoldDB" id="A0AAN9EWE5"/>
<dbReference type="Proteomes" id="UP001359559">
    <property type="component" value="Unassembled WGS sequence"/>
</dbReference>
<reference evidence="2 3" key="1">
    <citation type="submission" date="2024-01" db="EMBL/GenBank/DDBJ databases">
        <title>The genomes of 5 underutilized Papilionoideae crops provide insights into root nodulation and disease resistance.</title>
        <authorList>
            <person name="Yuan L."/>
        </authorList>
    </citation>
    <scope>NUCLEOTIDE SEQUENCE [LARGE SCALE GENOMIC DNA]</scope>
    <source>
        <strain evidence="2">LY-2023</strain>
        <tissue evidence="2">Leaf</tissue>
    </source>
</reference>
<evidence type="ECO:0000313" key="3">
    <source>
        <dbReference type="Proteomes" id="UP001359559"/>
    </source>
</evidence>
<proteinExistence type="predicted"/>
<feature type="region of interest" description="Disordered" evidence="1">
    <location>
        <begin position="43"/>
        <end position="70"/>
    </location>
</feature>
<dbReference type="EMBL" id="JAYKXN010000008">
    <property type="protein sequence ID" value="KAK7264304.1"/>
    <property type="molecule type" value="Genomic_DNA"/>
</dbReference>
<name>A0AAN9EWE5_CLITE</name>
<evidence type="ECO:0000256" key="1">
    <source>
        <dbReference type="SAM" id="MobiDB-lite"/>
    </source>
</evidence>